<dbReference type="SMART" id="SM00256">
    <property type="entry name" value="FBOX"/>
    <property type="match status" value="1"/>
</dbReference>
<dbReference type="InterPro" id="IPR036047">
    <property type="entry name" value="F-box-like_dom_sf"/>
</dbReference>
<protein>
    <recommendedName>
        <fullName evidence="1">F-box domain-containing protein</fullName>
    </recommendedName>
</protein>
<feature type="domain" description="F-box" evidence="1">
    <location>
        <begin position="11"/>
        <end position="58"/>
    </location>
</feature>
<dbReference type="InterPro" id="IPR006527">
    <property type="entry name" value="F-box-assoc_dom_typ1"/>
</dbReference>
<dbReference type="InterPro" id="IPR001810">
    <property type="entry name" value="F-box_dom"/>
</dbReference>
<dbReference type="CDD" id="cd22157">
    <property type="entry name" value="F-box_AtFBW1-like"/>
    <property type="match status" value="1"/>
</dbReference>
<dbReference type="Pfam" id="PF07734">
    <property type="entry name" value="FBA_1"/>
    <property type="match status" value="1"/>
</dbReference>
<dbReference type="PANTHER" id="PTHR31672">
    <property type="entry name" value="BNACNNG10540D PROTEIN"/>
    <property type="match status" value="1"/>
</dbReference>
<dbReference type="Pfam" id="PF00646">
    <property type="entry name" value="F-box"/>
    <property type="match status" value="1"/>
</dbReference>
<evidence type="ECO:0000313" key="2">
    <source>
        <dbReference type="EMBL" id="KAK7340703.1"/>
    </source>
</evidence>
<dbReference type="EMBL" id="JAYMYQ010000004">
    <property type="protein sequence ID" value="KAK7340703.1"/>
    <property type="molecule type" value="Genomic_DNA"/>
</dbReference>
<name>A0AAN9LW42_CANGL</name>
<reference evidence="2 3" key="1">
    <citation type="submission" date="2024-01" db="EMBL/GenBank/DDBJ databases">
        <title>The genomes of 5 underutilized Papilionoideae crops provide insights into root nodulation and disease resistanc.</title>
        <authorList>
            <person name="Jiang F."/>
        </authorList>
    </citation>
    <scope>NUCLEOTIDE SEQUENCE [LARGE SCALE GENOMIC DNA]</scope>
    <source>
        <strain evidence="2">LVBAO_FW01</strain>
        <tissue evidence="2">Leaves</tissue>
    </source>
</reference>
<dbReference type="PANTHER" id="PTHR31672:SF13">
    <property type="entry name" value="F-BOX PROTEIN CPR30-LIKE"/>
    <property type="match status" value="1"/>
</dbReference>
<dbReference type="Gene3D" id="1.20.1280.50">
    <property type="match status" value="1"/>
</dbReference>
<dbReference type="AlphaFoldDB" id="A0AAN9LW42"/>
<dbReference type="NCBIfam" id="TIGR01640">
    <property type="entry name" value="F_box_assoc_1"/>
    <property type="match status" value="1"/>
</dbReference>
<dbReference type="InterPro" id="IPR011043">
    <property type="entry name" value="Gal_Oxase/kelch_b-propeller"/>
</dbReference>
<keyword evidence="3" id="KW-1185">Reference proteome</keyword>
<dbReference type="SUPFAM" id="SSF81383">
    <property type="entry name" value="F-box domain"/>
    <property type="match status" value="1"/>
</dbReference>
<dbReference type="Proteomes" id="UP001367508">
    <property type="component" value="Unassembled WGS sequence"/>
</dbReference>
<evidence type="ECO:0000259" key="1">
    <source>
        <dbReference type="PROSITE" id="PS50181"/>
    </source>
</evidence>
<accession>A0AAN9LW42</accession>
<comment type="caution">
    <text evidence="2">The sequence shown here is derived from an EMBL/GenBank/DDBJ whole genome shotgun (WGS) entry which is preliminary data.</text>
</comment>
<dbReference type="InterPro" id="IPR050796">
    <property type="entry name" value="SCF_F-box_component"/>
</dbReference>
<dbReference type="InterPro" id="IPR017451">
    <property type="entry name" value="F-box-assoc_interact_dom"/>
</dbReference>
<organism evidence="2 3">
    <name type="scientific">Canavalia gladiata</name>
    <name type="common">Sword bean</name>
    <name type="synonym">Dolichos gladiatus</name>
    <dbReference type="NCBI Taxonomy" id="3824"/>
    <lineage>
        <taxon>Eukaryota</taxon>
        <taxon>Viridiplantae</taxon>
        <taxon>Streptophyta</taxon>
        <taxon>Embryophyta</taxon>
        <taxon>Tracheophyta</taxon>
        <taxon>Spermatophyta</taxon>
        <taxon>Magnoliopsida</taxon>
        <taxon>eudicotyledons</taxon>
        <taxon>Gunneridae</taxon>
        <taxon>Pentapetalae</taxon>
        <taxon>rosids</taxon>
        <taxon>fabids</taxon>
        <taxon>Fabales</taxon>
        <taxon>Fabaceae</taxon>
        <taxon>Papilionoideae</taxon>
        <taxon>50 kb inversion clade</taxon>
        <taxon>NPAAA clade</taxon>
        <taxon>indigoferoid/millettioid clade</taxon>
        <taxon>Phaseoleae</taxon>
        <taxon>Canavalia</taxon>
    </lineage>
</organism>
<dbReference type="SUPFAM" id="SSF50965">
    <property type="entry name" value="Galactose oxidase, central domain"/>
    <property type="match status" value="1"/>
</dbReference>
<dbReference type="PROSITE" id="PS50181">
    <property type="entry name" value="FBOX"/>
    <property type="match status" value="1"/>
</dbReference>
<gene>
    <name evidence="2" type="ORF">VNO77_21413</name>
</gene>
<proteinExistence type="predicted"/>
<sequence length="345" mass="39357">MENGKKKKLSVTFVFKLPEELIVEILLRLPVRSLLRFKCVCKSWLSLISDPQFAISHFDLNAAPSYRLLLRSTTPSIESHRRIDIDIDASIFMTLLPPRSTTRSIKSLDVEASLRHGSAVVNLLLPPPPSSNGDSHEDVEILGSCRGLVLLLYRSGDLVLWNPSTGVHKRISHSPYGLFFPFLPGGGFYGFGYDAPTDDYFVIFMVLNTVYRTQVEVFSLRTNSWDRVKCQRVNFQYEFLGHVFMAGSPLNGALHWLVYSPDNMEHVIIGFDLIERTLFEIPLPDDISLEPKYWLCPPRLRVMGGCLALCYPRAGKRDGIEIWVMKEYKMTKDSCLRILDMHIIE</sequence>
<evidence type="ECO:0000313" key="3">
    <source>
        <dbReference type="Proteomes" id="UP001367508"/>
    </source>
</evidence>